<accession>A0AAD6TGH4</accession>
<feature type="compositionally biased region" description="Polar residues" evidence="1">
    <location>
        <begin position="272"/>
        <end position="296"/>
    </location>
</feature>
<keyword evidence="3" id="KW-1185">Reference proteome</keyword>
<proteinExistence type="predicted"/>
<feature type="region of interest" description="Disordered" evidence="1">
    <location>
        <begin position="396"/>
        <end position="422"/>
    </location>
</feature>
<reference evidence="2" key="1">
    <citation type="submission" date="2023-03" db="EMBL/GenBank/DDBJ databases">
        <title>Massive genome expansion in bonnet fungi (Mycena s.s.) driven by repeated elements and novel gene families across ecological guilds.</title>
        <authorList>
            <consortium name="Lawrence Berkeley National Laboratory"/>
            <person name="Harder C.B."/>
            <person name="Miyauchi S."/>
            <person name="Viragh M."/>
            <person name="Kuo A."/>
            <person name="Thoen E."/>
            <person name="Andreopoulos B."/>
            <person name="Lu D."/>
            <person name="Skrede I."/>
            <person name="Drula E."/>
            <person name="Henrissat B."/>
            <person name="Morin E."/>
            <person name="Kohler A."/>
            <person name="Barry K."/>
            <person name="LaButti K."/>
            <person name="Morin E."/>
            <person name="Salamov A."/>
            <person name="Lipzen A."/>
            <person name="Mereny Z."/>
            <person name="Hegedus B."/>
            <person name="Baldrian P."/>
            <person name="Stursova M."/>
            <person name="Weitz H."/>
            <person name="Taylor A."/>
            <person name="Grigoriev I.V."/>
            <person name="Nagy L.G."/>
            <person name="Martin F."/>
            <person name="Kauserud H."/>
        </authorList>
    </citation>
    <scope>NUCLEOTIDE SEQUENCE</scope>
    <source>
        <strain evidence="2">CBHHK200</strain>
    </source>
</reference>
<feature type="compositionally biased region" description="Basic and acidic residues" evidence="1">
    <location>
        <begin position="396"/>
        <end position="408"/>
    </location>
</feature>
<name>A0AAD6TGH4_9AGAR</name>
<feature type="region of interest" description="Disordered" evidence="1">
    <location>
        <begin position="272"/>
        <end position="382"/>
    </location>
</feature>
<sequence>MHSDPVDDDIETMPTQSGRPKPKPLRKNKGKSTHLDKDSDDDEPLEVPTPTSVKRKRLTRGSRNAEEDEEVALQPGDSMYSSPTGVKGSTMPKGMKTRGKPGPLRPTHHSTIGSDTDPDVKATVSKKKKVLPTESSPTATALDLPATSPQDVSLHETTFNDNASGAIDVDVPHGPTTVAPLSQAALKALELLMQGQPLAVERAPVAAVAESTQPSSLDERLESATVTRSTNSPSSVDLRMQRMENMFAQQSEQMSMLMSFMSKGFPSAPAASVSQTAIPNDSDSVSHSAISLSQSEGVHRETENKSKTDLGSAFELRVTPTKNKGKGRELDEGVTDAPIRVAGDESNTTDEPFTPRKPSAATDTLSPAKNEEQFHSDSESNDANVLKYFSAKKEKISPRKDKVKKEEVTDSPSGSKKSRKFGSTTLDDLETVYIKHDITQPCGVSRPELQDSLLAHVYKKAPNLPGGATFTASWDPQSKDRPGSVGGRLMFRKWGDLMEDASPTTILHAVTMVECGQHVNPSLADPNTMSLRVMDGTPSYQIIYHSDKVAVFVSAGSSKEPRYSKTVCVMLHNQHHERLVAFTSLCLGHKDLRAGMRGKALIFQTKLSAFGQGNKSQRKADKMASALTSKVFGATSPTSDTHFTPGVSYPATYKLDWEDKIPAYDARNRAFNFSTDMDKLTTLPKWDGEIPVGAFTVVGYSMSSFKGTAYGSNGAKVWQMSANLLWVVVCGTTAENGSDSSDDD</sequence>
<evidence type="ECO:0000256" key="1">
    <source>
        <dbReference type="SAM" id="MobiDB-lite"/>
    </source>
</evidence>
<evidence type="ECO:0000313" key="3">
    <source>
        <dbReference type="Proteomes" id="UP001218188"/>
    </source>
</evidence>
<feature type="compositionally biased region" description="Polar residues" evidence="1">
    <location>
        <begin position="410"/>
        <end position="422"/>
    </location>
</feature>
<dbReference type="AlphaFoldDB" id="A0AAD6TGH4"/>
<dbReference type="Proteomes" id="UP001218188">
    <property type="component" value="Unassembled WGS sequence"/>
</dbReference>
<feature type="compositionally biased region" description="Basic and acidic residues" evidence="1">
    <location>
        <begin position="369"/>
        <end position="378"/>
    </location>
</feature>
<feature type="compositionally biased region" description="Acidic residues" evidence="1">
    <location>
        <begin position="1"/>
        <end position="11"/>
    </location>
</feature>
<comment type="caution">
    <text evidence="2">The sequence shown here is derived from an EMBL/GenBank/DDBJ whole genome shotgun (WGS) entry which is preliminary data.</text>
</comment>
<feature type="compositionally biased region" description="Basic residues" evidence="1">
    <location>
        <begin position="20"/>
        <end position="32"/>
    </location>
</feature>
<protein>
    <submittedName>
        <fullName evidence="2">Uncharacterized protein</fullName>
    </submittedName>
</protein>
<gene>
    <name evidence="2" type="ORF">C8F04DRAFT_1174206</name>
</gene>
<feature type="compositionally biased region" description="Basic and acidic residues" evidence="1">
    <location>
        <begin position="297"/>
        <end position="308"/>
    </location>
</feature>
<evidence type="ECO:0000313" key="2">
    <source>
        <dbReference type="EMBL" id="KAJ7045242.1"/>
    </source>
</evidence>
<feature type="region of interest" description="Disordered" evidence="1">
    <location>
        <begin position="1"/>
        <end position="149"/>
    </location>
</feature>
<dbReference type="EMBL" id="JARJCM010000005">
    <property type="protein sequence ID" value="KAJ7045242.1"/>
    <property type="molecule type" value="Genomic_DNA"/>
</dbReference>
<organism evidence="2 3">
    <name type="scientific">Mycena alexandri</name>
    <dbReference type="NCBI Taxonomy" id="1745969"/>
    <lineage>
        <taxon>Eukaryota</taxon>
        <taxon>Fungi</taxon>
        <taxon>Dikarya</taxon>
        <taxon>Basidiomycota</taxon>
        <taxon>Agaricomycotina</taxon>
        <taxon>Agaricomycetes</taxon>
        <taxon>Agaricomycetidae</taxon>
        <taxon>Agaricales</taxon>
        <taxon>Marasmiineae</taxon>
        <taxon>Mycenaceae</taxon>
        <taxon>Mycena</taxon>
    </lineage>
</organism>